<dbReference type="EMBL" id="CP042912">
    <property type="protein sequence ID" value="QEG22290.1"/>
    <property type="molecule type" value="Genomic_DNA"/>
</dbReference>
<evidence type="ECO:0000313" key="1">
    <source>
        <dbReference type="EMBL" id="QEG22290.1"/>
    </source>
</evidence>
<sequence length="118" mass="13219">MQTSDANLHSDAFVESLTQHDIKALHGEIDSNNPILDVVPAGESHPRADVFRKLKLDESKLSNFRTSGMNMVDFLTWQVSPSYDITCMSANNDHENNGLEMTDPNRKVYGIRLSLTPD</sequence>
<reference evidence="1 2" key="1">
    <citation type="submission" date="2019-08" db="EMBL/GenBank/DDBJ databases">
        <title>Deep-cultivation of Planctomycetes and their phenomic and genomic characterization uncovers novel biology.</title>
        <authorList>
            <person name="Wiegand S."/>
            <person name="Jogler M."/>
            <person name="Boedeker C."/>
            <person name="Pinto D."/>
            <person name="Vollmers J."/>
            <person name="Rivas-Marin E."/>
            <person name="Kohn T."/>
            <person name="Peeters S.H."/>
            <person name="Heuer A."/>
            <person name="Rast P."/>
            <person name="Oberbeckmann S."/>
            <person name="Bunk B."/>
            <person name="Jeske O."/>
            <person name="Meyerdierks A."/>
            <person name="Storesund J.E."/>
            <person name="Kallscheuer N."/>
            <person name="Luecker S."/>
            <person name="Lage O.M."/>
            <person name="Pohl T."/>
            <person name="Merkel B.J."/>
            <person name="Hornburger P."/>
            <person name="Mueller R.-W."/>
            <person name="Bruemmer F."/>
            <person name="Labrenz M."/>
            <person name="Spormann A.M."/>
            <person name="Op den Camp H."/>
            <person name="Overmann J."/>
            <person name="Amann R."/>
            <person name="Jetten M.S.M."/>
            <person name="Mascher T."/>
            <person name="Medema M.H."/>
            <person name="Devos D.P."/>
            <person name="Kaster A.-K."/>
            <person name="Ovreas L."/>
            <person name="Rohde M."/>
            <person name="Galperin M.Y."/>
            <person name="Jogler C."/>
        </authorList>
    </citation>
    <scope>NUCLEOTIDE SEQUENCE [LARGE SCALE GENOMIC DNA]</scope>
    <source>
        <strain evidence="1 2">FC18</strain>
    </source>
</reference>
<evidence type="ECO:0000313" key="2">
    <source>
        <dbReference type="Proteomes" id="UP000322214"/>
    </source>
</evidence>
<accession>A0A5B9PBB8</accession>
<keyword evidence="2" id="KW-1185">Reference proteome</keyword>
<proteinExistence type="predicted"/>
<name>A0A5B9PBB8_9BACT</name>
<dbReference type="Proteomes" id="UP000322214">
    <property type="component" value="Chromosome"/>
</dbReference>
<dbReference type="OrthoDB" id="9991410at2"/>
<dbReference type="RefSeq" id="WP_075081596.1">
    <property type="nucleotide sequence ID" value="NZ_CP042912.1"/>
</dbReference>
<gene>
    <name evidence="1" type="ORF">MFFC18_21660</name>
</gene>
<protein>
    <submittedName>
        <fullName evidence="1">Uncharacterized protein</fullName>
    </submittedName>
</protein>
<organism evidence="1 2">
    <name type="scientific">Mariniblastus fucicola</name>
    <dbReference type="NCBI Taxonomy" id="980251"/>
    <lineage>
        <taxon>Bacteria</taxon>
        <taxon>Pseudomonadati</taxon>
        <taxon>Planctomycetota</taxon>
        <taxon>Planctomycetia</taxon>
        <taxon>Pirellulales</taxon>
        <taxon>Pirellulaceae</taxon>
        <taxon>Mariniblastus</taxon>
    </lineage>
</organism>
<dbReference type="KEGG" id="mff:MFFC18_21660"/>
<dbReference type="AlphaFoldDB" id="A0A5B9PBB8"/>